<feature type="domain" description="4Fe-4S ferredoxin-type" evidence="9">
    <location>
        <begin position="355"/>
        <end position="386"/>
    </location>
</feature>
<evidence type="ECO:0000256" key="8">
    <source>
        <dbReference type="HAMAP-Rule" id="MF_00461"/>
    </source>
</evidence>
<feature type="binding site" evidence="8">
    <location>
        <position position="408"/>
    </location>
    <ligand>
        <name>[4Fe-4S] cluster</name>
        <dbReference type="ChEBI" id="CHEBI:49883"/>
        <label>2</label>
    </ligand>
</feature>
<dbReference type="InterPro" id="IPR037225">
    <property type="entry name" value="Nuo51_FMN-bd_sf"/>
</dbReference>
<reference evidence="10 11" key="1">
    <citation type="submission" date="2019-08" db="EMBL/GenBank/DDBJ databases">
        <title>In-depth cultivation of the pig gut microbiome towards novel bacterial diversity and tailored functional studies.</title>
        <authorList>
            <person name="Wylensek D."/>
            <person name="Hitch T.C.A."/>
            <person name="Clavel T."/>
        </authorList>
    </citation>
    <scope>NUCLEOTIDE SEQUENCE [LARGE SCALE GENOMIC DNA]</scope>
    <source>
        <strain evidence="10 11">Oil+RF-744-WCA-WT-11</strain>
    </source>
</reference>
<keyword evidence="8" id="KW-1278">Translocase</keyword>
<dbReference type="GO" id="GO:0051539">
    <property type="term" value="F:4 iron, 4 sulfur cluster binding"/>
    <property type="evidence" value="ECO:0007669"/>
    <property type="project" value="UniProtKB-KW"/>
</dbReference>
<dbReference type="EMBL" id="VULZ01000010">
    <property type="protein sequence ID" value="MSS15319.1"/>
    <property type="molecule type" value="Genomic_DNA"/>
</dbReference>
<keyword evidence="7 8" id="KW-0411">Iron-sulfur</keyword>
<protein>
    <recommendedName>
        <fullName evidence="8">Ion-translocating oxidoreductase complex subunit C</fullName>
        <ecNumber evidence="8">7.-.-.-</ecNumber>
    </recommendedName>
    <alternativeName>
        <fullName evidence="8">Rnf electron transport complex subunit C</fullName>
    </alternativeName>
</protein>
<dbReference type="AlphaFoldDB" id="A0A6L5X4L4"/>
<keyword evidence="5 8" id="KW-0249">Electron transport</keyword>
<keyword evidence="6 8" id="KW-0408">Iron</keyword>
<dbReference type="InterPro" id="IPR026902">
    <property type="entry name" value="RnfC_N"/>
</dbReference>
<dbReference type="PANTHER" id="PTHR43034:SF2">
    <property type="entry name" value="ION-TRANSLOCATING OXIDOREDUCTASE COMPLEX SUBUNIT C"/>
    <property type="match status" value="1"/>
</dbReference>
<dbReference type="PROSITE" id="PS00198">
    <property type="entry name" value="4FE4S_FER_1"/>
    <property type="match status" value="1"/>
</dbReference>
<dbReference type="InterPro" id="IPR019554">
    <property type="entry name" value="Soluble_ligand-bd"/>
</dbReference>
<dbReference type="InterPro" id="IPR017896">
    <property type="entry name" value="4Fe4S_Fe-S-bd"/>
</dbReference>
<evidence type="ECO:0000256" key="5">
    <source>
        <dbReference type="ARBA" id="ARBA00022982"/>
    </source>
</evidence>
<dbReference type="GO" id="GO:0046872">
    <property type="term" value="F:metal ion binding"/>
    <property type="evidence" value="ECO:0007669"/>
    <property type="project" value="UniProtKB-KW"/>
</dbReference>
<dbReference type="NCBIfam" id="TIGR01945">
    <property type="entry name" value="rnfC"/>
    <property type="match status" value="1"/>
</dbReference>
<dbReference type="Pfam" id="PF10531">
    <property type="entry name" value="SLBB"/>
    <property type="match status" value="1"/>
</dbReference>
<feature type="binding site" evidence="8">
    <location>
        <position position="415"/>
    </location>
    <ligand>
        <name>[4Fe-4S] cluster</name>
        <dbReference type="ChEBI" id="CHEBI:49883"/>
        <label>1</label>
    </ligand>
</feature>
<dbReference type="Gene3D" id="3.10.20.600">
    <property type="match status" value="1"/>
</dbReference>
<keyword evidence="1 8" id="KW-0813">Transport</keyword>
<feature type="domain" description="4Fe-4S ferredoxin-type" evidence="9">
    <location>
        <begin position="394"/>
        <end position="426"/>
    </location>
</feature>
<organism evidence="10 11">
    <name type="scientific">Porcincola intestinalis</name>
    <dbReference type="NCBI Taxonomy" id="2606632"/>
    <lineage>
        <taxon>Bacteria</taxon>
        <taxon>Bacillati</taxon>
        <taxon>Bacillota</taxon>
        <taxon>Clostridia</taxon>
        <taxon>Lachnospirales</taxon>
        <taxon>Lachnospiraceae</taxon>
        <taxon>Porcincola</taxon>
    </lineage>
</organism>
<dbReference type="NCBIfam" id="NF003454">
    <property type="entry name" value="PRK05035.1"/>
    <property type="match status" value="1"/>
</dbReference>
<evidence type="ECO:0000256" key="1">
    <source>
        <dbReference type="ARBA" id="ARBA00022448"/>
    </source>
</evidence>
<dbReference type="Gene3D" id="3.30.70.20">
    <property type="match status" value="1"/>
</dbReference>
<evidence type="ECO:0000313" key="10">
    <source>
        <dbReference type="EMBL" id="MSS15319.1"/>
    </source>
</evidence>
<feature type="binding site" evidence="8">
    <location>
        <position position="369"/>
    </location>
    <ligand>
        <name>[4Fe-4S] cluster</name>
        <dbReference type="ChEBI" id="CHEBI:49883"/>
        <label>1</label>
    </ligand>
</feature>
<dbReference type="GO" id="GO:0022900">
    <property type="term" value="P:electron transport chain"/>
    <property type="evidence" value="ECO:0007669"/>
    <property type="project" value="UniProtKB-UniRule"/>
</dbReference>
<keyword evidence="8" id="KW-1003">Cell membrane</keyword>
<dbReference type="EC" id="7.-.-.-" evidence="8"/>
<comment type="caution">
    <text evidence="10">The sequence shown here is derived from an EMBL/GenBank/DDBJ whole genome shotgun (WGS) entry which is preliminary data.</text>
</comment>
<dbReference type="InterPro" id="IPR011538">
    <property type="entry name" value="Nuo51_FMN-bd"/>
</dbReference>
<evidence type="ECO:0000256" key="4">
    <source>
        <dbReference type="ARBA" id="ARBA00022737"/>
    </source>
</evidence>
<dbReference type="Pfam" id="PF13375">
    <property type="entry name" value="RnfC_N"/>
    <property type="match status" value="1"/>
</dbReference>
<dbReference type="InterPro" id="IPR010208">
    <property type="entry name" value="Ion_transpt_RnfC/RsxC"/>
</dbReference>
<evidence type="ECO:0000256" key="2">
    <source>
        <dbReference type="ARBA" id="ARBA00022485"/>
    </source>
</evidence>
<feature type="binding site" evidence="8">
    <location>
        <position position="376"/>
    </location>
    <ligand>
        <name>[4Fe-4S] cluster</name>
        <dbReference type="ChEBI" id="CHEBI:49883"/>
        <label>2</label>
    </ligand>
</feature>
<keyword evidence="2 8" id="KW-0004">4Fe-4S</keyword>
<comment type="cofactor">
    <cofactor evidence="8">
        <name>[4Fe-4S] cluster</name>
        <dbReference type="ChEBI" id="CHEBI:49883"/>
    </cofactor>
    <text evidence="8">Binds 2 [4Fe-4S] clusters per subunit.</text>
</comment>
<comment type="similarity">
    <text evidence="8">Belongs to the 4Fe4S bacterial-type ferredoxin family. RnfC subfamily.</text>
</comment>
<keyword evidence="8" id="KW-0472">Membrane</keyword>
<feature type="binding site" evidence="8">
    <location>
        <position position="411"/>
    </location>
    <ligand>
        <name>[4Fe-4S] cluster</name>
        <dbReference type="ChEBI" id="CHEBI:49883"/>
        <label>2</label>
    </ligand>
</feature>
<dbReference type="SUPFAM" id="SSF46548">
    <property type="entry name" value="alpha-helical ferredoxin"/>
    <property type="match status" value="1"/>
</dbReference>
<comment type="subcellular location">
    <subcellularLocation>
        <location evidence="8">Cell membrane</location>
        <topology evidence="8">Peripheral membrane protein</topology>
    </subcellularLocation>
</comment>
<feature type="binding site" evidence="8">
    <location>
        <position position="366"/>
    </location>
    <ligand>
        <name>[4Fe-4S] cluster</name>
        <dbReference type="ChEBI" id="CHEBI:49883"/>
        <label>1</label>
    </ligand>
</feature>
<dbReference type="GO" id="GO:0005886">
    <property type="term" value="C:plasma membrane"/>
    <property type="evidence" value="ECO:0007669"/>
    <property type="project" value="UniProtKB-SubCell"/>
</dbReference>
<dbReference type="Pfam" id="PF01512">
    <property type="entry name" value="Complex1_51K"/>
    <property type="match status" value="1"/>
</dbReference>
<gene>
    <name evidence="10" type="primary">rsxC</name>
    <name evidence="8" type="synonym">rnfC</name>
    <name evidence="10" type="ORF">FYJ35_09770</name>
</gene>
<dbReference type="SUPFAM" id="SSF142019">
    <property type="entry name" value="Nqo1 FMN-binding domain-like"/>
    <property type="match status" value="1"/>
</dbReference>
<evidence type="ECO:0000256" key="6">
    <source>
        <dbReference type="ARBA" id="ARBA00023004"/>
    </source>
</evidence>
<name>A0A6L5X4L4_9FIRM</name>
<comment type="function">
    <text evidence="8">Part of a membrane-bound complex that couples electron transfer with translocation of ions across the membrane.</text>
</comment>
<dbReference type="Gene3D" id="3.40.50.11540">
    <property type="entry name" value="NADH-ubiquinone oxidoreductase 51kDa subunit"/>
    <property type="match status" value="1"/>
</dbReference>
<dbReference type="PANTHER" id="PTHR43034">
    <property type="entry name" value="ION-TRANSLOCATING OXIDOREDUCTASE COMPLEX SUBUNIT C"/>
    <property type="match status" value="1"/>
</dbReference>
<keyword evidence="3 8" id="KW-0479">Metal-binding</keyword>
<evidence type="ECO:0000256" key="7">
    <source>
        <dbReference type="ARBA" id="ARBA00023014"/>
    </source>
</evidence>
<dbReference type="GO" id="GO:0009055">
    <property type="term" value="F:electron transfer activity"/>
    <property type="evidence" value="ECO:0007669"/>
    <property type="project" value="InterPro"/>
</dbReference>
<evidence type="ECO:0000313" key="11">
    <source>
        <dbReference type="Proteomes" id="UP000481852"/>
    </source>
</evidence>
<sequence length="441" mass="47372">MGVLTFRGGVHPYEGKELSSKKPIEKLDPGPELVYLMSQHIGAPAKPVVAVGDRVLRGQMIGEAGGFVSAPVYASVSGTVKEIGTRKTATGAPATAVIIENDQKYESVSFEGAKLENLSREEILERIRKAGVVGMGGAGFPTAVKLAPKDPSVIDHILVNASECEPYLTSDYRCLMEEPEKIAAGLEVILKLFGPSCEGVICIEDNKLDAAEVMRNTISGKSRMRVAVTKTKYPEGAERSLIKAVTGREVNSSMLPADAGCVVDNVQTVIAVYEAVIEGKPLMERVFTISGDAPKDPKNFRVPVGTPYTRIIEADGGFLGNPEKVISGGPMMGFALADLDVPVTKTSGALTCFLHDPVKNLESGPCIRCGKCIEVCPQRLVPCRLLDIVLHGDMQRFQDEYGMECVACGCCSYNCPAKRPLAVNINAMRGKVLAERKKNRK</sequence>
<proteinExistence type="inferred from homology"/>
<dbReference type="Proteomes" id="UP000481852">
    <property type="component" value="Unassembled WGS sequence"/>
</dbReference>
<evidence type="ECO:0000259" key="9">
    <source>
        <dbReference type="PROSITE" id="PS51379"/>
    </source>
</evidence>
<feature type="binding site" evidence="8">
    <location>
        <position position="372"/>
    </location>
    <ligand>
        <name>[4Fe-4S] cluster</name>
        <dbReference type="ChEBI" id="CHEBI:49883"/>
        <label>1</label>
    </ligand>
</feature>
<dbReference type="InterPro" id="IPR017900">
    <property type="entry name" value="4Fe4S_Fe_S_CS"/>
</dbReference>
<accession>A0A6L5X4L4</accession>
<keyword evidence="11" id="KW-1185">Reference proteome</keyword>
<keyword evidence="4 8" id="KW-0677">Repeat</keyword>
<dbReference type="PROSITE" id="PS51379">
    <property type="entry name" value="4FE4S_FER_2"/>
    <property type="match status" value="2"/>
</dbReference>
<evidence type="ECO:0000256" key="3">
    <source>
        <dbReference type="ARBA" id="ARBA00022723"/>
    </source>
</evidence>
<dbReference type="RefSeq" id="WP_154526040.1">
    <property type="nucleotide sequence ID" value="NZ_VULZ01000010.1"/>
</dbReference>
<dbReference type="HAMAP" id="MF_00461">
    <property type="entry name" value="RsxC_RnfC"/>
    <property type="match status" value="1"/>
</dbReference>
<feature type="binding site" evidence="8">
    <location>
        <position position="405"/>
    </location>
    <ligand>
        <name>[4Fe-4S] cluster</name>
        <dbReference type="ChEBI" id="CHEBI:49883"/>
        <label>2</label>
    </ligand>
</feature>
<comment type="subunit">
    <text evidence="8">The complex is composed of six subunits: RnfA, RnfB, RnfC, RnfD, RnfE and RnfG.</text>
</comment>